<evidence type="ECO:0000313" key="2">
    <source>
        <dbReference type="EMBL" id="KAJ8425136.1"/>
    </source>
</evidence>
<dbReference type="AlphaFoldDB" id="A0A9Q1JLQ9"/>
<sequence>MMCASLEIEEEGARPHYYSNDKPNTCEEERLVSGVGLLLKLDRFGWDNTTKMIKCEMQSYDEFCKTFGASKANAVVYEDYVEVMDDLHNDNEAIDPNKDGQDFDDKDDDSVQSAQPSPQIGKRSRKEKTSTGKRRKRMPVLLDLTSTFTNMRDIYRSMILSSSELMYTSINTKI</sequence>
<feature type="compositionally biased region" description="Basic and acidic residues" evidence="1">
    <location>
        <begin position="88"/>
        <end position="103"/>
    </location>
</feature>
<dbReference type="Proteomes" id="UP001153076">
    <property type="component" value="Unassembled WGS sequence"/>
</dbReference>
<keyword evidence="3" id="KW-1185">Reference proteome</keyword>
<organism evidence="2 3">
    <name type="scientific">Carnegiea gigantea</name>
    <dbReference type="NCBI Taxonomy" id="171969"/>
    <lineage>
        <taxon>Eukaryota</taxon>
        <taxon>Viridiplantae</taxon>
        <taxon>Streptophyta</taxon>
        <taxon>Embryophyta</taxon>
        <taxon>Tracheophyta</taxon>
        <taxon>Spermatophyta</taxon>
        <taxon>Magnoliopsida</taxon>
        <taxon>eudicotyledons</taxon>
        <taxon>Gunneridae</taxon>
        <taxon>Pentapetalae</taxon>
        <taxon>Caryophyllales</taxon>
        <taxon>Cactineae</taxon>
        <taxon>Cactaceae</taxon>
        <taxon>Cactoideae</taxon>
        <taxon>Echinocereeae</taxon>
        <taxon>Carnegiea</taxon>
    </lineage>
</organism>
<comment type="caution">
    <text evidence="2">The sequence shown here is derived from an EMBL/GenBank/DDBJ whole genome shotgun (WGS) entry which is preliminary data.</text>
</comment>
<protein>
    <submittedName>
        <fullName evidence="2">Uncharacterized protein</fullName>
    </submittedName>
</protein>
<gene>
    <name evidence="2" type="ORF">Cgig2_017255</name>
</gene>
<dbReference type="EMBL" id="JAKOGI010001537">
    <property type="protein sequence ID" value="KAJ8425136.1"/>
    <property type="molecule type" value="Genomic_DNA"/>
</dbReference>
<feature type="compositionally biased region" description="Basic residues" evidence="1">
    <location>
        <begin position="122"/>
        <end position="136"/>
    </location>
</feature>
<proteinExistence type="predicted"/>
<evidence type="ECO:0000313" key="3">
    <source>
        <dbReference type="Proteomes" id="UP001153076"/>
    </source>
</evidence>
<name>A0A9Q1JLQ9_9CARY</name>
<reference evidence="2" key="1">
    <citation type="submission" date="2022-04" db="EMBL/GenBank/DDBJ databases">
        <title>Carnegiea gigantea Genome sequencing and assembly v2.</title>
        <authorList>
            <person name="Copetti D."/>
            <person name="Sanderson M.J."/>
            <person name="Burquez A."/>
            <person name="Wojciechowski M.F."/>
        </authorList>
    </citation>
    <scope>NUCLEOTIDE SEQUENCE</scope>
    <source>
        <strain evidence="2">SGP5-SGP5p</strain>
        <tissue evidence="2">Aerial part</tissue>
    </source>
</reference>
<accession>A0A9Q1JLQ9</accession>
<evidence type="ECO:0000256" key="1">
    <source>
        <dbReference type="SAM" id="MobiDB-lite"/>
    </source>
</evidence>
<feature type="region of interest" description="Disordered" evidence="1">
    <location>
        <begin position="88"/>
        <end position="136"/>
    </location>
</feature>
<dbReference type="OrthoDB" id="1746344at2759"/>